<gene>
    <name evidence="1" type="ORF">ABT39_MTgene5027</name>
</gene>
<keyword evidence="1" id="KW-0496">Mitochondrion</keyword>
<dbReference type="EMBL" id="LKAM01000006">
    <property type="protein sequence ID" value="KUM48031.1"/>
    <property type="molecule type" value="Genomic_DNA"/>
</dbReference>
<protein>
    <submittedName>
        <fullName evidence="1">Uncharacterized protein</fullName>
    </submittedName>
</protein>
<comment type="caution">
    <text evidence="1">The sequence shown here is derived from an EMBL/GenBank/DDBJ whole genome shotgun (WGS) entry which is preliminary data.</text>
</comment>
<sequence length="60" mass="7117">MPSLKPVIPLVQQCRFFPETLHSQESKFTQIHKHPCRVKRQPQFEILPFQMGNPFQQKQG</sequence>
<geneLocation type="mitochondrion" evidence="1"/>
<accession>A0A101LZ45</accession>
<dbReference type="AlphaFoldDB" id="A0A101LZ45"/>
<name>A0A101LZ45_PICGL</name>
<reference evidence="1" key="1">
    <citation type="journal article" date="2015" name="Genome Biol. Evol.">
        <title>Organellar Genomes of White Spruce (Picea glauca): Assembly and Annotation.</title>
        <authorList>
            <person name="Jackman S.D."/>
            <person name="Warren R.L."/>
            <person name="Gibb E.A."/>
            <person name="Vandervalk B.P."/>
            <person name="Mohamadi H."/>
            <person name="Chu J."/>
            <person name="Raymond A."/>
            <person name="Pleasance S."/>
            <person name="Coope R."/>
            <person name="Wildung M.R."/>
            <person name="Ritland C.E."/>
            <person name="Bousquet J."/>
            <person name="Jones S.J."/>
            <person name="Bohlmann J."/>
            <person name="Birol I."/>
        </authorList>
    </citation>
    <scope>NUCLEOTIDE SEQUENCE [LARGE SCALE GENOMIC DNA]</scope>
    <source>
        <tissue evidence="1">Flushing bud</tissue>
    </source>
</reference>
<evidence type="ECO:0000313" key="1">
    <source>
        <dbReference type="EMBL" id="KUM48031.1"/>
    </source>
</evidence>
<organism evidence="1">
    <name type="scientific">Picea glauca</name>
    <name type="common">White spruce</name>
    <name type="synonym">Pinus glauca</name>
    <dbReference type="NCBI Taxonomy" id="3330"/>
    <lineage>
        <taxon>Eukaryota</taxon>
        <taxon>Viridiplantae</taxon>
        <taxon>Streptophyta</taxon>
        <taxon>Embryophyta</taxon>
        <taxon>Tracheophyta</taxon>
        <taxon>Spermatophyta</taxon>
        <taxon>Pinopsida</taxon>
        <taxon>Pinidae</taxon>
        <taxon>Conifers I</taxon>
        <taxon>Pinales</taxon>
        <taxon>Pinaceae</taxon>
        <taxon>Picea</taxon>
    </lineage>
</organism>
<proteinExistence type="predicted"/>